<dbReference type="KEGG" id="crf:FRC0190_00364"/>
<name>A0A6I8MC24_9CORY</name>
<dbReference type="Proteomes" id="UP000423525">
    <property type="component" value="Chromosome"/>
</dbReference>
<proteinExistence type="predicted"/>
<dbReference type="EMBL" id="LR738855">
    <property type="protein sequence ID" value="VZH84340.1"/>
    <property type="molecule type" value="Genomic_DNA"/>
</dbReference>
<accession>A0A6I8MC24</accession>
<dbReference type="AlphaFoldDB" id="A0A6I8MC24"/>
<gene>
    <name evidence="1" type="ORF">FRC0190_00364</name>
</gene>
<evidence type="ECO:0000313" key="1">
    <source>
        <dbReference type="EMBL" id="VZH84340.1"/>
    </source>
</evidence>
<organism evidence="1 2">
    <name type="scientific">Corynebacterium rouxii</name>
    <dbReference type="NCBI Taxonomy" id="2719119"/>
    <lineage>
        <taxon>Bacteria</taxon>
        <taxon>Bacillati</taxon>
        <taxon>Actinomycetota</taxon>
        <taxon>Actinomycetes</taxon>
        <taxon>Mycobacteriales</taxon>
        <taxon>Corynebacteriaceae</taxon>
        <taxon>Corynebacterium</taxon>
    </lineage>
</organism>
<reference evidence="1 2" key="1">
    <citation type="submission" date="2019-11" db="EMBL/GenBank/DDBJ databases">
        <authorList>
            <person name="Brisse S."/>
        </authorList>
    </citation>
    <scope>NUCLEOTIDE SEQUENCE [LARGE SCALE GENOMIC DNA]</scope>
    <source>
        <strain evidence="1">FRC0190</strain>
    </source>
</reference>
<protein>
    <submittedName>
        <fullName evidence="1">Uncharacterized protein</fullName>
    </submittedName>
</protein>
<evidence type="ECO:0000313" key="2">
    <source>
        <dbReference type="Proteomes" id="UP000423525"/>
    </source>
</evidence>
<sequence>MDQIILAISSIFGALSHSGSSGLSFVSHFLGFF</sequence>